<comment type="subcellular location">
    <subcellularLocation>
        <location evidence="1">Membrane</location>
        <topology evidence="1">Multi-pass membrane protein</topology>
    </subcellularLocation>
</comment>
<feature type="transmembrane region" description="Helical" evidence="6">
    <location>
        <begin position="58"/>
        <end position="77"/>
    </location>
</feature>
<evidence type="ECO:0000313" key="7">
    <source>
        <dbReference type="EMBL" id="KAJ5084405.1"/>
    </source>
</evidence>
<keyword evidence="4 6" id="KW-1133">Transmembrane helix</keyword>
<evidence type="ECO:0000256" key="6">
    <source>
        <dbReference type="SAM" id="Phobius"/>
    </source>
</evidence>
<dbReference type="GO" id="GO:0032979">
    <property type="term" value="P:protein insertion into mitochondrial inner membrane from matrix"/>
    <property type="evidence" value="ECO:0007669"/>
    <property type="project" value="TreeGrafter"/>
</dbReference>
<feature type="transmembrane region" description="Helical" evidence="6">
    <location>
        <begin position="259"/>
        <end position="278"/>
    </location>
</feature>
<dbReference type="EMBL" id="JAPMSZ010000011">
    <property type="protein sequence ID" value="KAJ5084405.1"/>
    <property type="molecule type" value="Genomic_DNA"/>
</dbReference>
<dbReference type="PANTHER" id="PTHR12428">
    <property type="entry name" value="OXA1"/>
    <property type="match status" value="1"/>
</dbReference>
<protein>
    <submittedName>
        <fullName evidence="7">Mitochondrial export translocase Oxa2</fullName>
    </submittedName>
</protein>
<dbReference type="GeneID" id="81398678"/>
<dbReference type="PANTHER" id="PTHR12428:SF65">
    <property type="entry name" value="CYTOCHROME C OXIDASE ASSEMBLY PROTEIN COX18, MITOCHONDRIAL"/>
    <property type="match status" value="1"/>
</dbReference>
<reference evidence="7" key="1">
    <citation type="submission" date="2022-11" db="EMBL/GenBank/DDBJ databases">
        <authorList>
            <person name="Petersen C."/>
        </authorList>
    </citation>
    <scope>NUCLEOTIDE SEQUENCE</scope>
    <source>
        <strain evidence="7">IBT 34128</strain>
    </source>
</reference>
<comment type="caution">
    <text evidence="7">The sequence shown here is derived from an EMBL/GenBank/DDBJ whole genome shotgun (WGS) entry which is preliminary data.</text>
</comment>
<dbReference type="InterPro" id="IPR001708">
    <property type="entry name" value="YidC/ALB3/OXA1/COX18"/>
</dbReference>
<comment type="similarity">
    <text evidence="2">Belongs to the OXA1/ALB3/YidC family.</text>
</comment>
<evidence type="ECO:0000256" key="4">
    <source>
        <dbReference type="ARBA" id="ARBA00022989"/>
    </source>
</evidence>
<evidence type="ECO:0000256" key="3">
    <source>
        <dbReference type="ARBA" id="ARBA00022692"/>
    </source>
</evidence>
<dbReference type="RefSeq" id="XP_056507802.1">
    <property type="nucleotide sequence ID" value="XM_056659509.1"/>
</dbReference>
<name>A0A9W9JWU2_9EURO</name>
<dbReference type="Proteomes" id="UP001141434">
    <property type="component" value="Unassembled WGS sequence"/>
</dbReference>
<dbReference type="AlphaFoldDB" id="A0A9W9JWU2"/>
<sequence>MNSLRPLHVLRSAQLASPVTCPQVRHFHPTKPARLINEVVETSTGLIHGVHSLSGLPWVASIPLTAVLVRMVVALPLQIYTRINSRRDQDLNPLLHSWREFYQKQAQSQRLGAAAAKTKVQVSIQNRGQQLRSRWNVSSYYRPANFLQVPIWISLMESLRAMCGNENGLLSMLHVMFKRDFESSSAVGSLPLNIEPSLANEGALWFPDLLAGDPTGILPAVLTASILLNVRTGWNTTPLTEAADMPALQMYRVSFFNGLRVFIQVLALNVGISSWFYGMPTALMIYWITSTNVATLQTMLLGKYMFLQPPFPPYKKMYYRYSRPGTSDPFMTKLR</sequence>
<evidence type="ECO:0000256" key="2">
    <source>
        <dbReference type="ARBA" id="ARBA00009877"/>
    </source>
</evidence>
<dbReference type="OrthoDB" id="2148490at2759"/>
<reference evidence="7" key="2">
    <citation type="journal article" date="2023" name="IMA Fungus">
        <title>Comparative genomic study of the Penicillium genus elucidates a diverse pangenome and 15 lateral gene transfer events.</title>
        <authorList>
            <person name="Petersen C."/>
            <person name="Sorensen T."/>
            <person name="Nielsen M.R."/>
            <person name="Sondergaard T.E."/>
            <person name="Sorensen J.L."/>
            <person name="Fitzpatrick D.A."/>
            <person name="Frisvad J.C."/>
            <person name="Nielsen K.L."/>
        </authorList>
    </citation>
    <scope>NUCLEOTIDE SEQUENCE</scope>
    <source>
        <strain evidence="7">IBT 34128</strain>
    </source>
</reference>
<keyword evidence="5 6" id="KW-0472">Membrane</keyword>
<evidence type="ECO:0000313" key="8">
    <source>
        <dbReference type="Proteomes" id="UP001141434"/>
    </source>
</evidence>
<dbReference type="GO" id="GO:0032977">
    <property type="term" value="F:membrane insertase activity"/>
    <property type="evidence" value="ECO:0007669"/>
    <property type="project" value="InterPro"/>
</dbReference>
<feature type="transmembrane region" description="Helical" evidence="6">
    <location>
        <begin position="284"/>
        <end position="307"/>
    </location>
</feature>
<organism evidence="7 8">
    <name type="scientific">Penicillium alfredii</name>
    <dbReference type="NCBI Taxonomy" id="1506179"/>
    <lineage>
        <taxon>Eukaryota</taxon>
        <taxon>Fungi</taxon>
        <taxon>Dikarya</taxon>
        <taxon>Ascomycota</taxon>
        <taxon>Pezizomycotina</taxon>
        <taxon>Eurotiomycetes</taxon>
        <taxon>Eurotiomycetidae</taxon>
        <taxon>Eurotiales</taxon>
        <taxon>Aspergillaceae</taxon>
        <taxon>Penicillium</taxon>
    </lineage>
</organism>
<gene>
    <name evidence="7" type="ORF">NUU61_008984</name>
</gene>
<dbReference type="GO" id="GO:0005743">
    <property type="term" value="C:mitochondrial inner membrane"/>
    <property type="evidence" value="ECO:0007669"/>
    <property type="project" value="TreeGrafter"/>
</dbReference>
<keyword evidence="3 6" id="KW-0812">Transmembrane</keyword>
<proteinExistence type="inferred from homology"/>
<keyword evidence="8" id="KW-1185">Reference proteome</keyword>
<evidence type="ECO:0000256" key="5">
    <source>
        <dbReference type="ARBA" id="ARBA00023136"/>
    </source>
</evidence>
<evidence type="ECO:0000256" key="1">
    <source>
        <dbReference type="ARBA" id="ARBA00004141"/>
    </source>
</evidence>
<accession>A0A9W9JWU2</accession>
<dbReference type="GO" id="GO:0033617">
    <property type="term" value="P:mitochondrial respiratory chain complex IV assembly"/>
    <property type="evidence" value="ECO:0007669"/>
    <property type="project" value="TreeGrafter"/>
</dbReference>